<evidence type="ECO:0000256" key="1">
    <source>
        <dbReference type="SAM" id="SignalP"/>
    </source>
</evidence>
<dbReference type="EMBL" id="CM007890">
    <property type="protein sequence ID" value="OTG36299.1"/>
    <property type="molecule type" value="Genomic_DNA"/>
</dbReference>
<sequence length="70" mass="7806">MKMLLFFFSFYNYGHARIGQKWCSSCSSRESYKTKSGVAPNLVITHVKKELGLAFKGSQKMVTEAPEGPG</sequence>
<keyword evidence="1" id="KW-0732">Signal</keyword>
<accession>A0A251VLR4</accession>
<gene>
    <name evidence="2" type="ORF">HannXRQ_Chr01g0006091</name>
</gene>
<name>A0A251VLR4_HELAN</name>
<dbReference type="InParanoid" id="A0A251VLR4"/>
<dbReference type="AlphaFoldDB" id="A0A251VLR4"/>
<protein>
    <submittedName>
        <fullName evidence="2">Uncharacterized protein</fullName>
    </submittedName>
</protein>
<dbReference type="Proteomes" id="UP000215914">
    <property type="component" value="Chromosome 1"/>
</dbReference>
<proteinExistence type="predicted"/>
<feature type="chain" id="PRO_5012513128" evidence="1">
    <location>
        <begin position="17"/>
        <end position="70"/>
    </location>
</feature>
<reference evidence="3" key="1">
    <citation type="journal article" date="2017" name="Nature">
        <title>The sunflower genome provides insights into oil metabolism, flowering and Asterid evolution.</title>
        <authorList>
            <person name="Badouin H."/>
            <person name="Gouzy J."/>
            <person name="Grassa C.J."/>
            <person name="Murat F."/>
            <person name="Staton S.E."/>
            <person name="Cottret L."/>
            <person name="Lelandais-Briere C."/>
            <person name="Owens G.L."/>
            <person name="Carrere S."/>
            <person name="Mayjonade B."/>
            <person name="Legrand L."/>
            <person name="Gill N."/>
            <person name="Kane N.C."/>
            <person name="Bowers J.E."/>
            <person name="Hubner S."/>
            <person name="Bellec A."/>
            <person name="Berard A."/>
            <person name="Berges H."/>
            <person name="Blanchet N."/>
            <person name="Boniface M.C."/>
            <person name="Brunel D."/>
            <person name="Catrice O."/>
            <person name="Chaidir N."/>
            <person name="Claudel C."/>
            <person name="Donnadieu C."/>
            <person name="Faraut T."/>
            <person name="Fievet G."/>
            <person name="Helmstetter N."/>
            <person name="King M."/>
            <person name="Knapp S.J."/>
            <person name="Lai Z."/>
            <person name="Le Paslier M.C."/>
            <person name="Lippi Y."/>
            <person name="Lorenzon L."/>
            <person name="Mandel J.R."/>
            <person name="Marage G."/>
            <person name="Marchand G."/>
            <person name="Marquand E."/>
            <person name="Bret-Mestries E."/>
            <person name="Morien E."/>
            <person name="Nambeesan S."/>
            <person name="Nguyen T."/>
            <person name="Pegot-Espagnet P."/>
            <person name="Pouilly N."/>
            <person name="Raftis F."/>
            <person name="Sallet E."/>
            <person name="Schiex T."/>
            <person name="Thomas J."/>
            <person name="Vandecasteele C."/>
            <person name="Vares D."/>
            <person name="Vear F."/>
            <person name="Vautrin S."/>
            <person name="Crespi M."/>
            <person name="Mangin B."/>
            <person name="Burke J.M."/>
            <person name="Salse J."/>
            <person name="Munos S."/>
            <person name="Vincourt P."/>
            <person name="Rieseberg L.H."/>
            <person name="Langlade N.B."/>
        </authorList>
    </citation>
    <scope>NUCLEOTIDE SEQUENCE [LARGE SCALE GENOMIC DNA]</scope>
    <source>
        <strain evidence="3">cv. SF193</strain>
    </source>
</reference>
<organism evidence="2 3">
    <name type="scientific">Helianthus annuus</name>
    <name type="common">Common sunflower</name>
    <dbReference type="NCBI Taxonomy" id="4232"/>
    <lineage>
        <taxon>Eukaryota</taxon>
        <taxon>Viridiplantae</taxon>
        <taxon>Streptophyta</taxon>
        <taxon>Embryophyta</taxon>
        <taxon>Tracheophyta</taxon>
        <taxon>Spermatophyta</taxon>
        <taxon>Magnoliopsida</taxon>
        <taxon>eudicotyledons</taxon>
        <taxon>Gunneridae</taxon>
        <taxon>Pentapetalae</taxon>
        <taxon>asterids</taxon>
        <taxon>campanulids</taxon>
        <taxon>Asterales</taxon>
        <taxon>Asteraceae</taxon>
        <taxon>Asteroideae</taxon>
        <taxon>Heliantheae alliance</taxon>
        <taxon>Heliantheae</taxon>
        <taxon>Helianthus</taxon>
    </lineage>
</organism>
<keyword evidence="3" id="KW-1185">Reference proteome</keyword>
<feature type="signal peptide" evidence="1">
    <location>
        <begin position="1"/>
        <end position="16"/>
    </location>
</feature>
<evidence type="ECO:0000313" key="2">
    <source>
        <dbReference type="EMBL" id="OTG36299.1"/>
    </source>
</evidence>
<evidence type="ECO:0000313" key="3">
    <source>
        <dbReference type="Proteomes" id="UP000215914"/>
    </source>
</evidence>